<protein>
    <submittedName>
        <fullName evidence="2">Uncharacterized protein</fullName>
    </submittedName>
</protein>
<feature type="compositionally biased region" description="Polar residues" evidence="1">
    <location>
        <begin position="1"/>
        <end position="11"/>
    </location>
</feature>
<feature type="region of interest" description="Disordered" evidence="1">
    <location>
        <begin position="1"/>
        <end position="67"/>
    </location>
</feature>
<accession>A0A9Q0ARD4</accession>
<name>A0A9Q0ARD4_9PEZI</name>
<reference evidence="2" key="1">
    <citation type="submission" date="2021-03" db="EMBL/GenBank/DDBJ databases">
        <title>Revisited historic fungal species revealed as producer of novel bioactive compounds through whole genome sequencing and comparative genomics.</title>
        <authorList>
            <person name="Vignolle G.A."/>
            <person name="Hochenegger N."/>
            <person name="Mach R.L."/>
            <person name="Mach-Aigner A.R."/>
            <person name="Javad Rahimi M."/>
            <person name="Salim K.A."/>
            <person name="Chan C.M."/>
            <person name="Lim L.B.L."/>
            <person name="Cai F."/>
            <person name="Druzhinina I.S."/>
            <person name="U'Ren J.M."/>
            <person name="Derntl C."/>
        </authorList>
    </citation>
    <scope>NUCLEOTIDE SEQUENCE</scope>
    <source>
        <strain evidence="2">TUCIM 5799</strain>
    </source>
</reference>
<sequence>MDANGGQQCRQSDSHSFREFIQGERESAQISPATAADESGQGVSFQETASQSPIAQRHISRAEGHRAPLSSSWITDEELWEIDSAFSRTVDGLLDKSFGFNLGRFQGSSSFPPLLFDEGLGVALCIRRSRAAEGTGPITFSSKDDIVFAKKLRDLVAEVKSSSFIHGDLIWSIYITDFFDLHPPSSPPKWWRPGADMDTEERELTSFALADIKGVTDNDQAMTPVELGQSDEPPIASTSDDPEEVHDREASASYHRRYAVSSVDGPQWLPSKPKRPILSPLRIPQQPILSVARQSLPRSRRGVRTAASSKLEAGNSKTSELPKALKAKPQVSTTRPPWRPAGSILG</sequence>
<proteinExistence type="predicted"/>
<feature type="compositionally biased region" description="Basic and acidic residues" evidence="1">
    <location>
        <begin position="12"/>
        <end position="27"/>
    </location>
</feature>
<evidence type="ECO:0000256" key="1">
    <source>
        <dbReference type="SAM" id="MobiDB-lite"/>
    </source>
</evidence>
<evidence type="ECO:0000313" key="2">
    <source>
        <dbReference type="EMBL" id="KAI1875143.1"/>
    </source>
</evidence>
<dbReference type="Proteomes" id="UP000829685">
    <property type="component" value="Unassembled WGS sequence"/>
</dbReference>
<evidence type="ECO:0000313" key="3">
    <source>
        <dbReference type="Proteomes" id="UP000829685"/>
    </source>
</evidence>
<comment type="caution">
    <text evidence="2">The sequence shown here is derived from an EMBL/GenBank/DDBJ whole genome shotgun (WGS) entry which is preliminary data.</text>
</comment>
<organism evidence="2 3">
    <name type="scientific">Neoarthrinium moseri</name>
    <dbReference type="NCBI Taxonomy" id="1658444"/>
    <lineage>
        <taxon>Eukaryota</taxon>
        <taxon>Fungi</taxon>
        <taxon>Dikarya</taxon>
        <taxon>Ascomycota</taxon>
        <taxon>Pezizomycotina</taxon>
        <taxon>Sordariomycetes</taxon>
        <taxon>Xylariomycetidae</taxon>
        <taxon>Amphisphaeriales</taxon>
        <taxon>Apiosporaceae</taxon>
        <taxon>Neoarthrinium</taxon>
    </lineage>
</organism>
<dbReference type="EMBL" id="JAFIMR010000008">
    <property type="protein sequence ID" value="KAI1875143.1"/>
    <property type="molecule type" value="Genomic_DNA"/>
</dbReference>
<feature type="region of interest" description="Disordered" evidence="1">
    <location>
        <begin position="224"/>
        <end position="253"/>
    </location>
</feature>
<dbReference type="AlphaFoldDB" id="A0A9Q0ARD4"/>
<keyword evidence="3" id="KW-1185">Reference proteome</keyword>
<gene>
    <name evidence="2" type="ORF">JX265_004201</name>
</gene>
<feature type="region of interest" description="Disordered" evidence="1">
    <location>
        <begin position="292"/>
        <end position="346"/>
    </location>
</feature>
<dbReference type="OrthoDB" id="4774796at2759"/>
<feature type="compositionally biased region" description="Polar residues" evidence="1">
    <location>
        <begin position="41"/>
        <end position="54"/>
    </location>
</feature>